<evidence type="ECO:0008006" key="8">
    <source>
        <dbReference type="Google" id="ProtNLM"/>
    </source>
</evidence>
<dbReference type="EMBL" id="QXFT01000149">
    <property type="protein sequence ID" value="KAE9353053.1"/>
    <property type="molecule type" value="Genomic_DNA"/>
</dbReference>
<dbReference type="AlphaFoldDB" id="A0A6A3ICH6"/>
<organism evidence="3 5">
    <name type="scientific">Phytophthora rubi</name>
    <dbReference type="NCBI Taxonomy" id="129364"/>
    <lineage>
        <taxon>Eukaryota</taxon>
        <taxon>Sar</taxon>
        <taxon>Stramenopiles</taxon>
        <taxon>Oomycota</taxon>
        <taxon>Peronosporomycetes</taxon>
        <taxon>Peronosporales</taxon>
        <taxon>Peronosporaceae</taxon>
        <taxon>Phytophthora</taxon>
    </lineage>
</organism>
<evidence type="ECO:0000313" key="6">
    <source>
        <dbReference type="Proteomes" id="UP000434957"/>
    </source>
</evidence>
<dbReference type="EMBL" id="QXFV01003025">
    <property type="protein sequence ID" value="KAE8980716.1"/>
    <property type="molecule type" value="Genomic_DNA"/>
</dbReference>
<evidence type="ECO:0000313" key="3">
    <source>
        <dbReference type="EMBL" id="KAE8980716.1"/>
    </source>
</evidence>
<protein>
    <recommendedName>
        <fullName evidence="8">Pectate lyase</fullName>
    </recommendedName>
</protein>
<dbReference type="Proteomes" id="UP000435112">
    <property type="component" value="Unassembled WGS sequence"/>
</dbReference>
<keyword evidence="1" id="KW-0732">Signal</keyword>
<evidence type="ECO:0000313" key="4">
    <source>
        <dbReference type="EMBL" id="KAE9353053.1"/>
    </source>
</evidence>
<keyword evidence="6" id="KW-1185">Reference proteome</keyword>
<feature type="chain" id="PRO_5036379726" description="Pectate lyase" evidence="1">
    <location>
        <begin position="28"/>
        <end position="88"/>
    </location>
</feature>
<dbReference type="OrthoDB" id="10425462at2759"/>
<name>A0A6A3ICH6_9STRA</name>
<evidence type="ECO:0000313" key="5">
    <source>
        <dbReference type="Proteomes" id="UP000429607"/>
    </source>
</evidence>
<comment type="caution">
    <text evidence="3">The sequence shown here is derived from an EMBL/GenBank/DDBJ whole genome shotgun (WGS) entry which is preliminary data.</text>
</comment>
<gene>
    <name evidence="3" type="ORF">PR001_g24205</name>
    <name evidence="2" type="ORF">PR002_g24505</name>
    <name evidence="4" type="ORF">PR003_g4066</name>
</gene>
<reference evidence="5 7" key="1">
    <citation type="submission" date="2018-09" db="EMBL/GenBank/DDBJ databases">
        <title>Genomic investigation of the strawberry pathogen Phytophthora fragariae indicates pathogenicity is determined by transcriptional variation in three key races.</title>
        <authorList>
            <person name="Adams T.M."/>
            <person name="Armitage A.D."/>
            <person name="Sobczyk M.K."/>
            <person name="Bates H.J."/>
            <person name="Dunwell J.M."/>
            <person name="Nellist C.F."/>
            <person name="Harrison R.J."/>
        </authorList>
    </citation>
    <scope>NUCLEOTIDE SEQUENCE [LARGE SCALE GENOMIC DNA]</scope>
    <source>
        <strain evidence="3 5">SCRP249</strain>
        <strain evidence="2 7">SCRP324</strain>
        <strain evidence="4 6">SCRP333</strain>
    </source>
</reference>
<accession>A0A6A3ICH6</accession>
<dbReference type="Proteomes" id="UP000434957">
    <property type="component" value="Unassembled WGS sequence"/>
</dbReference>
<feature type="signal peptide" evidence="1">
    <location>
        <begin position="1"/>
        <end position="27"/>
    </location>
</feature>
<evidence type="ECO:0000256" key="1">
    <source>
        <dbReference type="SAM" id="SignalP"/>
    </source>
</evidence>
<dbReference type="EMBL" id="QXFU01003023">
    <property type="protein sequence ID" value="KAE8979123.1"/>
    <property type="molecule type" value="Genomic_DNA"/>
</dbReference>
<evidence type="ECO:0000313" key="7">
    <source>
        <dbReference type="Proteomes" id="UP000435112"/>
    </source>
</evidence>
<dbReference type="Proteomes" id="UP000429607">
    <property type="component" value="Unassembled WGS sequence"/>
</dbReference>
<evidence type="ECO:0000313" key="2">
    <source>
        <dbReference type="EMBL" id="KAE8979123.1"/>
    </source>
</evidence>
<proteinExistence type="predicted"/>
<sequence>MNSCLHSYLRKLHLVVVSLMALLLSISSRVSVACSSHPPSSSLPSSSAPAGCGRLPDLRTIRLGDQTTVQNTSVFTVAPVESPTSVSC</sequence>